<feature type="compositionally biased region" description="Basic and acidic residues" evidence="1">
    <location>
        <begin position="85"/>
        <end position="94"/>
    </location>
</feature>
<name>A0A1X6P4X3_PORUM</name>
<proteinExistence type="predicted"/>
<evidence type="ECO:0000256" key="1">
    <source>
        <dbReference type="SAM" id="MobiDB-lite"/>
    </source>
</evidence>
<protein>
    <submittedName>
        <fullName evidence="2">Uncharacterized protein</fullName>
    </submittedName>
</protein>
<dbReference type="AlphaFoldDB" id="A0A1X6P4X3"/>
<evidence type="ECO:0000313" key="3">
    <source>
        <dbReference type="Proteomes" id="UP000218209"/>
    </source>
</evidence>
<dbReference type="Proteomes" id="UP000218209">
    <property type="component" value="Unassembled WGS sequence"/>
</dbReference>
<dbReference type="EMBL" id="KV918889">
    <property type="protein sequence ID" value="OSX75805.1"/>
    <property type="molecule type" value="Genomic_DNA"/>
</dbReference>
<sequence length="499" mass="50710">MATGQTLRAASAVASAEPANDVSTTGNGTFLVSPRAAVQAMVDNLVANEEFLERPTRDPAGPSAGDGIDTGTWFDSTGSTCEDGPTDRDVREEGPAQDPPPAGDRASKNWSVLDALVTAAALSTAAPAVAGATGSGQAGDPKAASVGPSKAIAGSALVGGNGGGSATPNPPEGSTGAGRPHGDVAAAASRVAKPPVQLCLGMGKGGRTSTVKAFLGSSNQQQPASVGNSIVLGVFPCKTDDHAALESICAVWLADIEELRANGIKVCGETRAVMVILTGDYKWMSAFLGHFGPGAGVPYFLCTAVARPTLTNAAIVKEFGCLQDGSRCTGRRRHVAHALRMSARYAAGPNASLARQRSLRRHLSLERRPLMVLAACDIAPTPLHLTLGTTVASLQLALEAVTCSFGEAPGHKLCASMGEILRRDAGVSPASGAGIHGIVVGIEIRGQAESGHLSQGALMWPPQRTRGSCWSVCEGGVRGTGSPFGRARGAFKMAGAGRP</sequence>
<feature type="region of interest" description="Disordered" evidence="1">
    <location>
        <begin position="155"/>
        <end position="187"/>
    </location>
</feature>
<accession>A0A1X6P4X3</accession>
<evidence type="ECO:0000313" key="2">
    <source>
        <dbReference type="EMBL" id="OSX75805.1"/>
    </source>
</evidence>
<keyword evidence="3" id="KW-1185">Reference proteome</keyword>
<gene>
    <name evidence="2" type="ORF">BU14_0219s0005</name>
</gene>
<organism evidence="2 3">
    <name type="scientific">Porphyra umbilicalis</name>
    <name type="common">Purple laver</name>
    <name type="synonym">Red alga</name>
    <dbReference type="NCBI Taxonomy" id="2786"/>
    <lineage>
        <taxon>Eukaryota</taxon>
        <taxon>Rhodophyta</taxon>
        <taxon>Bangiophyceae</taxon>
        <taxon>Bangiales</taxon>
        <taxon>Bangiaceae</taxon>
        <taxon>Porphyra</taxon>
    </lineage>
</organism>
<feature type="region of interest" description="Disordered" evidence="1">
    <location>
        <begin position="51"/>
        <end position="108"/>
    </location>
</feature>
<feature type="region of interest" description="Disordered" evidence="1">
    <location>
        <begin position="1"/>
        <end position="25"/>
    </location>
</feature>
<reference evidence="2 3" key="1">
    <citation type="submission" date="2017-03" db="EMBL/GenBank/DDBJ databases">
        <title>WGS assembly of Porphyra umbilicalis.</title>
        <authorList>
            <person name="Brawley S.H."/>
            <person name="Blouin N.A."/>
            <person name="Ficko-Blean E."/>
            <person name="Wheeler G.L."/>
            <person name="Lohr M."/>
            <person name="Goodson H.V."/>
            <person name="Jenkins J.W."/>
            <person name="Blaby-Haas C.E."/>
            <person name="Helliwell K.E."/>
            <person name="Chan C."/>
            <person name="Marriage T."/>
            <person name="Bhattacharya D."/>
            <person name="Klein A.S."/>
            <person name="Badis Y."/>
            <person name="Brodie J."/>
            <person name="Cao Y."/>
            <person name="Collen J."/>
            <person name="Dittami S.M."/>
            <person name="Gachon C.M."/>
            <person name="Green B.R."/>
            <person name="Karpowicz S."/>
            <person name="Kim J.W."/>
            <person name="Kudahl U."/>
            <person name="Lin S."/>
            <person name="Michel G."/>
            <person name="Mittag M."/>
            <person name="Olson B.J."/>
            <person name="Pangilinan J."/>
            <person name="Peng Y."/>
            <person name="Qiu H."/>
            <person name="Shu S."/>
            <person name="Singer J.T."/>
            <person name="Smith A.G."/>
            <person name="Sprecher B.N."/>
            <person name="Wagner V."/>
            <person name="Wang W."/>
            <person name="Wang Z.-Y."/>
            <person name="Yan J."/>
            <person name="Yarish C."/>
            <person name="Zoeuner-Riek S."/>
            <person name="Zhuang Y."/>
            <person name="Zou Y."/>
            <person name="Lindquist E.A."/>
            <person name="Grimwood J."/>
            <person name="Barry K."/>
            <person name="Rokhsar D.S."/>
            <person name="Schmutz J."/>
            <person name="Stiller J.W."/>
            <person name="Grossman A.R."/>
            <person name="Prochnik S.E."/>
        </authorList>
    </citation>
    <scope>NUCLEOTIDE SEQUENCE [LARGE SCALE GENOMIC DNA]</scope>
    <source>
        <strain evidence="2">4086291</strain>
    </source>
</reference>
<feature type="compositionally biased region" description="Low complexity" evidence="1">
    <location>
        <begin position="9"/>
        <end position="19"/>
    </location>
</feature>